<proteinExistence type="predicted"/>
<dbReference type="EMBL" id="JAGSOH010000038">
    <property type="protein sequence ID" value="MBR7827635.1"/>
    <property type="molecule type" value="Genomic_DNA"/>
</dbReference>
<sequence>MPSTDAGDFQRQPAIGARASARDSQPQPPISASTDVRGFQRQPLIGASGDLVADTEAWLASEPLGALITEFGGDPADYTRHGRPDLPLPARLAALDTFTERWDTRRGLERNLAAELDLTDAQQTLVIDASNALGLRGDPPRHRHYDHMLMLGGLIRACVARPSYAAHIIREREITAGEVTTLGAHRPFVGNEFEQAAELGWGDLTEEYEALDAGTRRAFELGEPEFEEGERFDDIGSTWGVKHYRTADGLPVRVVAAPSSEPGTRRANSADSYKFFADHVANLKRGERLLLISTAIYVLPQHVAALRILALPYGVEVDTIGGKPTERPRIALSHYSATKYLLEVRSTVRALAQLVSTPA</sequence>
<name>A0A941EC45_9ACTN</name>
<accession>A0A941EC45</accession>
<evidence type="ECO:0000313" key="2">
    <source>
        <dbReference type="EMBL" id="MBR7827635.1"/>
    </source>
</evidence>
<dbReference type="RefSeq" id="WP_212518774.1">
    <property type="nucleotide sequence ID" value="NZ_JAGSOH010000038.1"/>
</dbReference>
<dbReference type="AlphaFoldDB" id="A0A941EC45"/>
<comment type="caution">
    <text evidence="2">The sequence shown here is derived from an EMBL/GenBank/DDBJ whole genome shotgun (WGS) entry which is preliminary data.</text>
</comment>
<gene>
    <name evidence="2" type="ORF">KDK95_15055</name>
</gene>
<evidence type="ECO:0000256" key="1">
    <source>
        <dbReference type="SAM" id="MobiDB-lite"/>
    </source>
</evidence>
<keyword evidence="3" id="KW-1185">Reference proteome</keyword>
<reference evidence="2" key="1">
    <citation type="submission" date="2021-04" db="EMBL/GenBank/DDBJ databases">
        <title>Genome based classification of Actinospica acidithermotolerans sp. nov., an actinobacterium isolated from an Indonesian hot spring.</title>
        <authorList>
            <person name="Kusuma A.B."/>
            <person name="Putra K.E."/>
            <person name="Nafisah S."/>
            <person name="Loh J."/>
            <person name="Nouioui I."/>
            <person name="Goodfellow M."/>
        </authorList>
    </citation>
    <scope>NUCLEOTIDE SEQUENCE</scope>
    <source>
        <strain evidence="2">MGRD01-02</strain>
    </source>
</reference>
<protein>
    <submittedName>
        <fullName evidence="2">Uncharacterized protein</fullName>
    </submittedName>
</protein>
<evidence type="ECO:0000313" key="3">
    <source>
        <dbReference type="Proteomes" id="UP000676325"/>
    </source>
</evidence>
<dbReference type="Proteomes" id="UP000676325">
    <property type="component" value="Unassembled WGS sequence"/>
</dbReference>
<feature type="compositionally biased region" description="Polar residues" evidence="1">
    <location>
        <begin position="22"/>
        <end position="34"/>
    </location>
</feature>
<feature type="region of interest" description="Disordered" evidence="1">
    <location>
        <begin position="1"/>
        <end position="38"/>
    </location>
</feature>
<organism evidence="2 3">
    <name type="scientific">Actinospica acidithermotolerans</name>
    <dbReference type="NCBI Taxonomy" id="2828514"/>
    <lineage>
        <taxon>Bacteria</taxon>
        <taxon>Bacillati</taxon>
        <taxon>Actinomycetota</taxon>
        <taxon>Actinomycetes</taxon>
        <taxon>Catenulisporales</taxon>
        <taxon>Actinospicaceae</taxon>
        <taxon>Actinospica</taxon>
    </lineage>
</organism>